<dbReference type="Proteomes" id="UP000235036">
    <property type="component" value="Unassembled WGS sequence"/>
</dbReference>
<dbReference type="InterPro" id="IPR028344">
    <property type="entry name" value="ParE1/4"/>
</dbReference>
<dbReference type="Pfam" id="PF05016">
    <property type="entry name" value="ParE_toxin"/>
    <property type="match status" value="1"/>
</dbReference>
<evidence type="ECO:0000256" key="3">
    <source>
        <dbReference type="PIRNR" id="PIRNR029218"/>
    </source>
</evidence>
<accession>A0A2N6K572</accession>
<proteinExistence type="inferred from homology"/>
<keyword evidence="2" id="KW-1277">Toxin-antitoxin system</keyword>
<comment type="similarity">
    <text evidence="1 3">Belongs to the RelE toxin family.</text>
</comment>
<comment type="caution">
    <text evidence="4">The sequence shown here is derived from an EMBL/GenBank/DDBJ whole genome shotgun (WGS) entry which is preliminary data.</text>
</comment>
<dbReference type="InterPro" id="IPR035093">
    <property type="entry name" value="RelE/ParE_toxin_dom_sf"/>
</dbReference>
<dbReference type="PIRSF" id="PIRSF029218">
    <property type="entry name" value="ParE"/>
    <property type="match status" value="1"/>
</dbReference>
<evidence type="ECO:0000256" key="1">
    <source>
        <dbReference type="ARBA" id="ARBA00006226"/>
    </source>
</evidence>
<keyword evidence="5" id="KW-1185">Reference proteome</keyword>
<dbReference type="InterPro" id="IPR007712">
    <property type="entry name" value="RelE/ParE_toxin"/>
</dbReference>
<dbReference type="InterPro" id="IPR051803">
    <property type="entry name" value="TA_system_RelE-like_toxin"/>
</dbReference>
<protein>
    <recommendedName>
        <fullName evidence="3">Toxin</fullName>
    </recommendedName>
</protein>
<evidence type="ECO:0000256" key="2">
    <source>
        <dbReference type="ARBA" id="ARBA00022649"/>
    </source>
</evidence>
<dbReference type="RefSeq" id="WP_016864860.1">
    <property type="nucleotide sequence ID" value="NZ_CAWNVR010000251.1"/>
</dbReference>
<dbReference type="Gene3D" id="3.30.2310.20">
    <property type="entry name" value="RelE-like"/>
    <property type="match status" value="1"/>
</dbReference>
<dbReference type="AlphaFoldDB" id="A0A2N6K572"/>
<evidence type="ECO:0000313" key="5">
    <source>
        <dbReference type="Proteomes" id="UP000235036"/>
    </source>
</evidence>
<dbReference type="EMBL" id="NRQW01000166">
    <property type="protein sequence ID" value="PLZ91569.1"/>
    <property type="molecule type" value="Genomic_DNA"/>
</dbReference>
<sequence>MNRYRLSQQAEQDLEDIWIYLAQHDELAGDKQIAQLLDRLPMLAQFPDMGRKRDDLLQGLRSFPVKPYIVFYTKITDGIEIVRVLHQSRDIENYFS</sequence>
<dbReference type="PANTHER" id="PTHR33755">
    <property type="entry name" value="TOXIN PARE1-RELATED"/>
    <property type="match status" value="1"/>
</dbReference>
<name>A0A2N6K572_FISMU</name>
<gene>
    <name evidence="4" type="ORF">CEN44_08270</name>
</gene>
<dbReference type="PANTHER" id="PTHR33755:SF6">
    <property type="entry name" value="PLASMID STABILIZATION SYSTEM PROTEIN"/>
    <property type="match status" value="1"/>
</dbReference>
<organism evidence="4 5">
    <name type="scientific">Fischerella muscicola CCMEE 5323</name>
    <dbReference type="NCBI Taxonomy" id="2019572"/>
    <lineage>
        <taxon>Bacteria</taxon>
        <taxon>Bacillati</taxon>
        <taxon>Cyanobacteriota</taxon>
        <taxon>Cyanophyceae</taxon>
        <taxon>Nostocales</taxon>
        <taxon>Hapalosiphonaceae</taxon>
        <taxon>Fischerella</taxon>
    </lineage>
</organism>
<evidence type="ECO:0000313" key="4">
    <source>
        <dbReference type="EMBL" id="PLZ91569.1"/>
    </source>
</evidence>
<reference evidence="4 5" key="1">
    <citation type="submission" date="2017-08" db="EMBL/GenBank/DDBJ databases">
        <title>Genomes of Fischerella (Mastigocladus) sp. strains.</title>
        <authorList>
            <person name="Miller S.R."/>
        </authorList>
    </citation>
    <scope>NUCLEOTIDE SEQUENCE [LARGE SCALE GENOMIC DNA]</scope>
    <source>
        <strain evidence="4 5">CCMEE 5323</strain>
    </source>
</reference>